<feature type="domain" description="IMS import disulfide relay-system CHCH-CHCH-like Cx9C" evidence="1">
    <location>
        <begin position="5"/>
        <end position="49"/>
    </location>
</feature>
<dbReference type="InterPro" id="IPR052848">
    <property type="entry name" value="CHCH_domain-containing_protein"/>
</dbReference>
<dbReference type="OMA" id="QKIRRDC"/>
<evidence type="ECO:0000313" key="3">
    <source>
        <dbReference type="Proteomes" id="UP000594220"/>
    </source>
</evidence>
<dbReference type="Proteomes" id="UP000594220">
    <property type="component" value="Unplaced"/>
</dbReference>
<dbReference type="Gene3D" id="1.10.287.2900">
    <property type="match status" value="2"/>
</dbReference>
<gene>
    <name evidence="2" type="primary">CHCHD5</name>
</gene>
<keyword evidence="3" id="KW-1185">Reference proteome</keyword>
<sequence length="97" mass="10776">MAAALEVAARYCGREMDLYGQCVAARPASWQQDCSDLRRDMARCAAAHPIVRKIRHECAESFTAFEQCLAENQAAVVNCTEHVNQFLLCAEQVKLAT</sequence>
<organism evidence="2 3">
    <name type="scientific">Crocodylus porosus</name>
    <name type="common">Saltwater crocodile</name>
    <name type="synonym">Estuarine crocodile</name>
    <dbReference type="NCBI Taxonomy" id="8502"/>
    <lineage>
        <taxon>Eukaryota</taxon>
        <taxon>Metazoa</taxon>
        <taxon>Chordata</taxon>
        <taxon>Craniata</taxon>
        <taxon>Vertebrata</taxon>
        <taxon>Euteleostomi</taxon>
        <taxon>Archelosauria</taxon>
        <taxon>Archosauria</taxon>
        <taxon>Crocodylia</taxon>
        <taxon>Longirostres</taxon>
        <taxon>Crocodylidae</taxon>
        <taxon>Crocodylus</taxon>
    </lineage>
</organism>
<dbReference type="GO" id="GO:0005758">
    <property type="term" value="C:mitochondrial intermembrane space"/>
    <property type="evidence" value="ECO:0007669"/>
    <property type="project" value="TreeGrafter"/>
</dbReference>
<dbReference type="PANTHER" id="PTHR47106:SF1">
    <property type="entry name" value="COILED-COIL-HELIX-COILED-COIL-HELIX DOMAIN-CONTAINING PROTEIN 5"/>
    <property type="match status" value="1"/>
</dbReference>
<dbReference type="AlphaFoldDB" id="A0A7M4FZH0"/>
<dbReference type="PROSITE" id="PS51808">
    <property type="entry name" value="CHCH"/>
    <property type="match status" value="2"/>
</dbReference>
<proteinExistence type="predicted"/>
<reference evidence="2" key="1">
    <citation type="submission" date="2025-08" db="UniProtKB">
        <authorList>
            <consortium name="Ensembl"/>
        </authorList>
    </citation>
    <scope>IDENTIFICATION</scope>
</reference>
<dbReference type="Ensembl" id="ENSCPRT00005022335.1">
    <property type="protein sequence ID" value="ENSCPRP00005019082.1"/>
    <property type="gene ID" value="ENSCPRG00005013344.1"/>
</dbReference>
<evidence type="ECO:0000259" key="1">
    <source>
        <dbReference type="Pfam" id="PF16860"/>
    </source>
</evidence>
<reference evidence="2" key="2">
    <citation type="submission" date="2025-09" db="UniProtKB">
        <authorList>
            <consortium name="Ensembl"/>
        </authorList>
    </citation>
    <scope>IDENTIFICATION</scope>
</reference>
<dbReference type="GeneTree" id="ENSGT00390000007919"/>
<protein>
    <submittedName>
        <fullName evidence="2">Coiled-coil-helix-coiled-coil-helix domain containing 5</fullName>
    </submittedName>
</protein>
<dbReference type="InterPro" id="IPR031731">
    <property type="entry name" value="CX9C"/>
</dbReference>
<dbReference type="PANTHER" id="PTHR47106">
    <property type="entry name" value="COILED-COIL-HELIX-COILED-COIL-HELIX DOMAIN-CONTAINING PROTEIN 5"/>
    <property type="match status" value="1"/>
</dbReference>
<accession>A0A7M4FZH0</accession>
<name>A0A7M4FZH0_CROPO</name>
<evidence type="ECO:0000313" key="2">
    <source>
        <dbReference type="Ensembl" id="ENSCPRP00005019082.1"/>
    </source>
</evidence>
<dbReference type="GO" id="GO:0045333">
    <property type="term" value="P:cellular respiration"/>
    <property type="evidence" value="ECO:0007669"/>
    <property type="project" value="TreeGrafter"/>
</dbReference>
<dbReference type="Pfam" id="PF16860">
    <property type="entry name" value="CX9C"/>
    <property type="match status" value="1"/>
</dbReference>